<dbReference type="EMBL" id="VOAH01000015">
    <property type="protein sequence ID" value="TVP39488.1"/>
    <property type="molecule type" value="Genomic_DNA"/>
</dbReference>
<dbReference type="PANTHER" id="PTHR48098:SF1">
    <property type="entry name" value="DIACYLGLYCEROL ACYLTRANSFERASE_MYCOLYLTRANSFERASE AG85A"/>
    <property type="match status" value="1"/>
</dbReference>
<dbReference type="Gene3D" id="3.40.50.1820">
    <property type="entry name" value="alpha/beta hydrolase"/>
    <property type="match status" value="1"/>
</dbReference>
<protein>
    <submittedName>
        <fullName evidence="1">Putative esterase</fullName>
    </submittedName>
</protein>
<dbReference type="InterPro" id="IPR029058">
    <property type="entry name" value="AB_hydrolase_fold"/>
</dbReference>
<gene>
    <name evidence="1" type="ORF">NARC_150082</name>
</gene>
<dbReference type="InterPro" id="IPR050583">
    <property type="entry name" value="Mycobacterial_A85_antigen"/>
</dbReference>
<dbReference type="Pfam" id="PF00756">
    <property type="entry name" value="Esterase"/>
    <property type="match status" value="1"/>
</dbReference>
<dbReference type="PANTHER" id="PTHR48098">
    <property type="entry name" value="ENTEROCHELIN ESTERASE-RELATED"/>
    <property type="match status" value="1"/>
</dbReference>
<name>A0A557SSC2_9ARCH</name>
<sequence length="329" mass="37957">MNGKTDILKLESKILKNNPLEDPYKRDIIIYTPNNYSASLSSGYPTIFLLPSFGNDNYSTINWNPFSIPIHERLEKLNLDKKCGEMIIVIMNCFNRLGGSQYINSVAVGRYEDYIIDEIIPFIDSHYNVSKRAVLGKSSGGFGALTLGMRNPRIFSAVAAHSFDSAFEYCYLPDFPIAIDVLRKYKSPKRWLMDFWNKANKHDKKDFATLSIISMAAHYSPNLNNPDLYTDLPFDMESGEFKEDIWKLWKEFDPINKVRGFSDNLKKMKLLYFDCGSSDEFNLTIGSRIFSKRCKDLGINHEYMEFEGGHFNTGYRYETSLQRIWDAIG</sequence>
<proteinExistence type="predicted"/>
<dbReference type="RefSeq" id="WP_144733768.1">
    <property type="nucleotide sequence ID" value="NZ_ML675590.1"/>
</dbReference>
<dbReference type="GO" id="GO:0016747">
    <property type="term" value="F:acyltransferase activity, transferring groups other than amino-acyl groups"/>
    <property type="evidence" value="ECO:0007669"/>
    <property type="project" value="TreeGrafter"/>
</dbReference>
<comment type="caution">
    <text evidence="1">The sequence shown here is derived from an EMBL/GenBank/DDBJ whole genome shotgun (WGS) entry which is preliminary data.</text>
</comment>
<dbReference type="AlphaFoldDB" id="A0A557SSC2"/>
<accession>A0A557SSC2</accession>
<dbReference type="OrthoDB" id="39489at2157"/>
<evidence type="ECO:0000313" key="2">
    <source>
        <dbReference type="Proteomes" id="UP000315289"/>
    </source>
</evidence>
<organism evidence="1 2">
    <name type="scientific">Candidatus Nitrosocosmicus arcticus</name>
    <dbReference type="NCBI Taxonomy" id="2035267"/>
    <lineage>
        <taxon>Archaea</taxon>
        <taxon>Nitrososphaerota</taxon>
        <taxon>Nitrososphaeria</taxon>
        <taxon>Nitrososphaerales</taxon>
        <taxon>Nitrososphaeraceae</taxon>
        <taxon>Candidatus Nitrosocosmicus</taxon>
    </lineage>
</organism>
<reference evidence="1 2" key="1">
    <citation type="journal article" date="2019" name="Front. Microbiol.">
        <title>Ammonia Oxidation by the Arctic Terrestrial Thaumarchaeote Candidatus Nitrosocosmicus arcticus Is Stimulated by Increasing Temperatures.</title>
        <authorList>
            <person name="Alves R.J.E."/>
            <person name="Kerou M."/>
            <person name="Zappe A."/>
            <person name="Bittner R."/>
            <person name="Abby S.S."/>
            <person name="Schmidt H.A."/>
            <person name="Pfeifer K."/>
            <person name="Schleper C."/>
        </authorList>
    </citation>
    <scope>NUCLEOTIDE SEQUENCE [LARGE SCALE GENOMIC DNA]</scope>
    <source>
        <strain evidence="1 2">Kfb</strain>
    </source>
</reference>
<evidence type="ECO:0000313" key="1">
    <source>
        <dbReference type="EMBL" id="TVP39488.1"/>
    </source>
</evidence>
<dbReference type="InterPro" id="IPR000801">
    <property type="entry name" value="Esterase-like"/>
</dbReference>
<dbReference type="SUPFAM" id="SSF53474">
    <property type="entry name" value="alpha/beta-Hydrolases"/>
    <property type="match status" value="1"/>
</dbReference>
<keyword evidence="2" id="KW-1185">Reference proteome</keyword>
<dbReference type="Proteomes" id="UP000315289">
    <property type="component" value="Unassembled WGS sequence"/>
</dbReference>